<dbReference type="STRING" id="27349.A0A0L6UV30"/>
<keyword evidence="3" id="KW-1185">Reference proteome</keyword>
<evidence type="ECO:0000313" key="2">
    <source>
        <dbReference type="EMBL" id="KNZ51740.1"/>
    </source>
</evidence>
<dbReference type="VEuPathDB" id="FungiDB:VP01_3832g3"/>
<evidence type="ECO:0000256" key="1">
    <source>
        <dbReference type="SAM" id="MobiDB-lite"/>
    </source>
</evidence>
<comment type="caution">
    <text evidence="2">The sequence shown here is derived from an EMBL/GenBank/DDBJ whole genome shotgun (WGS) entry which is preliminary data.</text>
</comment>
<feature type="region of interest" description="Disordered" evidence="1">
    <location>
        <begin position="1"/>
        <end position="27"/>
    </location>
</feature>
<evidence type="ECO:0000313" key="3">
    <source>
        <dbReference type="Proteomes" id="UP000037035"/>
    </source>
</evidence>
<sequence length="118" mass="13243">MDSSDIQVIASQNQSPLTTNPLHPSQSNQAQKSWFWCHSKLKNKTNKVKCLSADKKKGKPCGVLHSQDLTSSAKSMSEHLKKMHQMVPPNQERTNQLLLPNFIKQCCAEHCACHFSPS</sequence>
<dbReference type="EMBL" id="LAVV01008871">
    <property type="protein sequence ID" value="KNZ51740.1"/>
    <property type="molecule type" value="Genomic_DNA"/>
</dbReference>
<organism evidence="2 3">
    <name type="scientific">Puccinia sorghi</name>
    <dbReference type="NCBI Taxonomy" id="27349"/>
    <lineage>
        <taxon>Eukaryota</taxon>
        <taxon>Fungi</taxon>
        <taxon>Dikarya</taxon>
        <taxon>Basidiomycota</taxon>
        <taxon>Pucciniomycotina</taxon>
        <taxon>Pucciniomycetes</taxon>
        <taxon>Pucciniales</taxon>
        <taxon>Pucciniaceae</taxon>
        <taxon>Puccinia</taxon>
    </lineage>
</organism>
<protein>
    <submittedName>
        <fullName evidence="2">Uncharacterized protein</fullName>
    </submittedName>
</protein>
<accession>A0A0L6UV30</accession>
<dbReference type="Proteomes" id="UP000037035">
    <property type="component" value="Unassembled WGS sequence"/>
</dbReference>
<gene>
    <name evidence="2" type="ORF">VP01_3832g3</name>
</gene>
<proteinExistence type="predicted"/>
<dbReference type="OrthoDB" id="2503717at2759"/>
<name>A0A0L6UV30_9BASI</name>
<dbReference type="AlphaFoldDB" id="A0A0L6UV30"/>
<reference evidence="2 3" key="1">
    <citation type="submission" date="2015-08" db="EMBL/GenBank/DDBJ databases">
        <title>Next Generation Sequencing and Analysis of the Genome of Puccinia sorghi L Schw, the Causal Agent of Maize Common Rust.</title>
        <authorList>
            <person name="Rochi L."/>
            <person name="Burguener G."/>
            <person name="Darino M."/>
            <person name="Turjanski A."/>
            <person name="Kreff E."/>
            <person name="Dieguez M.J."/>
            <person name="Sacco F."/>
        </authorList>
    </citation>
    <scope>NUCLEOTIDE SEQUENCE [LARGE SCALE GENOMIC DNA]</scope>
    <source>
        <strain evidence="2 3">RO10H11247</strain>
    </source>
</reference>